<keyword evidence="5" id="KW-1185">Reference proteome</keyword>
<dbReference type="RefSeq" id="WP_146297884.1">
    <property type="nucleotide sequence ID" value="NZ_CP042301.2"/>
</dbReference>
<dbReference type="EMBL" id="CP042301">
    <property type="protein sequence ID" value="QDY99234.1"/>
    <property type="molecule type" value="Genomic_DNA"/>
</dbReference>
<evidence type="ECO:0000313" key="4">
    <source>
        <dbReference type="EMBL" id="QDY99234.1"/>
    </source>
</evidence>
<gene>
    <name evidence="4" type="ORF">FQ775_01975</name>
</gene>
<dbReference type="InterPro" id="IPR000682">
    <property type="entry name" value="PCMT"/>
</dbReference>
<dbReference type="GO" id="GO:0004719">
    <property type="term" value="F:protein-L-isoaspartate (D-aspartate) O-methyltransferase activity"/>
    <property type="evidence" value="ECO:0007669"/>
    <property type="project" value="InterPro"/>
</dbReference>
<sequence length="223" mass="23875">MSADFELLRRKMVDGQLRTTDVTSIPVLDAFLAVPREAFVPQRRRELAYIDEDVEITPTDSGQKRFLMEASPLARLIQLAAVEPGDVALDIGTGTGYSAALLSRLAGSVIALESEPTLAADATRLLSELGCDNVAVVEGALAEGYASEAPYDVILIGGAVDQIPEKLFDQLREGGRLVAVEGHGNAGVARLYLKQGGTVSWRRGFNAAVEPLPGFQKEAAFEF</sequence>
<dbReference type="Gene3D" id="3.40.50.150">
    <property type="entry name" value="Vaccinia Virus protein VP39"/>
    <property type="match status" value="1"/>
</dbReference>
<dbReference type="Proteomes" id="UP000321389">
    <property type="component" value="Chromosome"/>
</dbReference>
<evidence type="ECO:0000313" key="5">
    <source>
        <dbReference type="Proteomes" id="UP000321389"/>
    </source>
</evidence>
<evidence type="ECO:0000256" key="1">
    <source>
        <dbReference type="ARBA" id="ARBA00005369"/>
    </source>
</evidence>
<proteinExistence type="inferred from homology"/>
<name>A0A5B8KUF8_9HYPH</name>
<accession>A0A5B8KUF8</accession>
<reference evidence="4" key="1">
    <citation type="submission" date="2020-04" db="EMBL/GenBank/DDBJ databases">
        <title>Nitratireductor sp. nov. isolated from mangrove soil.</title>
        <authorList>
            <person name="Ye Y."/>
        </authorList>
    </citation>
    <scope>NUCLEOTIDE SEQUENCE</scope>
    <source>
        <strain evidence="4">SY7</strain>
    </source>
</reference>
<organism evidence="4 5">
    <name type="scientific">Nitratireductor mangrovi</name>
    <dbReference type="NCBI Taxonomy" id="2599600"/>
    <lineage>
        <taxon>Bacteria</taxon>
        <taxon>Pseudomonadati</taxon>
        <taxon>Pseudomonadota</taxon>
        <taxon>Alphaproteobacteria</taxon>
        <taxon>Hyphomicrobiales</taxon>
        <taxon>Phyllobacteriaceae</taxon>
        <taxon>Nitratireductor</taxon>
    </lineage>
</organism>
<dbReference type="OrthoDB" id="9798496at2"/>
<dbReference type="PANTHER" id="PTHR11579">
    <property type="entry name" value="PROTEIN-L-ISOASPARTATE O-METHYLTRANSFERASE"/>
    <property type="match status" value="1"/>
</dbReference>
<dbReference type="Pfam" id="PF01135">
    <property type="entry name" value="PCMT"/>
    <property type="match status" value="1"/>
</dbReference>
<evidence type="ECO:0000256" key="2">
    <source>
        <dbReference type="ARBA" id="ARBA00013346"/>
    </source>
</evidence>
<protein>
    <recommendedName>
        <fullName evidence="2">Protein-L-isoaspartate O-methyltransferase</fullName>
    </recommendedName>
    <alternativeName>
        <fullName evidence="3">Protein L-isoaspartyl methyltransferase</fullName>
    </alternativeName>
</protein>
<dbReference type="CDD" id="cd02440">
    <property type="entry name" value="AdoMet_MTases"/>
    <property type="match status" value="1"/>
</dbReference>
<dbReference type="SUPFAM" id="SSF53335">
    <property type="entry name" value="S-adenosyl-L-methionine-dependent methyltransferases"/>
    <property type="match status" value="1"/>
</dbReference>
<dbReference type="KEGG" id="niy:FQ775_01975"/>
<dbReference type="AlphaFoldDB" id="A0A5B8KUF8"/>
<dbReference type="PANTHER" id="PTHR11579:SF18">
    <property type="entry name" value="PROTEIN-L-ISOASPARTATE O-METHYLTRANSFERASE"/>
    <property type="match status" value="1"/>
</dbReference>
<dbReference type="GO" id="GO:0032259">
    <property type="term" value="P:methylation"/>
    <property type="evidence" value="ECO:0007669"/>
    <property type="project" value="UniProtKB-KW"/>
</dbReference>
<comment type="similarity">
    <text evidence="1">Belongs to the methyltransferase superfamily. L-isoaspartyl/D-aspartyl protein methyltransferase family.</text>
</comment>
<evidence type="ECO:0000256" key="3">
    <source>
        <dbReference type="ARBA" id="ARBA00030757"/>
    </source>
</evidence>
<dbReference type="InterPro" id="IPR029063">
    <property type="entry name" value="SAM-dependent_MTases_sf"/>
</dbReference>
<dbReference type="GO" id="GO:0005737">
    <property type="term" value="C:cytoplasm"/>
    <property type="evidence" value="ECO:0007669"/>
    <property type="project" value="TreeGrafter"/>
</dbReference>